<keyword evidence="4" id="KW-0067">ATP-binding</keyword>
<protein>
    <submittedName>
        <fullName evidence="9">Uncharacterized protein LOC105157217 isoform X2</fullName>
    </submittedName>
</protein>
<feature type="compositionally biased region" description="Basic and acidic residues" evidence="6">
    <location>
        <begin position="352"/>
        <end position="362"/>
    </location>
</feature>
<dbReference type="PANTHER" id="PTHR45644:SF56">
    <property type="entry name" value="AAA ATPASE, PUTATIVE (AFU_ORTHOLOGUE AFUA_2G12920)-RELATED"/>
    <property type="match status" value="1"/>
</dbReference>
<dbReference type="GeneID" id="105157217"/>
<evidence type="ECO:0000256" key="4">
    <source>
        <dbReference type="ARBA" id="ARBA00022840"/>
    </source>
</evidence>
<comment type="subcellular location">
    <subcellularLocation>
        <location evidence="1">Mitochondrion outer membrane</location>
        <topology evidence="1">Single-pass membrane protein</topology>
    </subcellularLocation>
</comment>
<evidence type="ECO:0000313" key="9">
    <source>
        <dbReference type="RefSeq" id="XP_011071863.1"/>
    </source>
</evidence>
<dbReference type="GO" id="GO:0016887">
    <property type="term" value="F:ATP hydrolysis activity"/>
    <property type="evidence" value="ECO:0007669"/>
    <property type="project" value="InterPro"/>
</dbReference>
<name>A0A6I9SWE8_SESIN</name>
<dbReference type="SUPFAM" id="SSF52540">
    <property type="entry name" value="P-loop containing nucleoside triphosphate hydrolases"/>
    <property type="match status" value="1"/>
</dbReference>
<dbReference type="InterPro" id="IPR003960">
    <property type="entry name" value="ATPase_AAA_CS"/>
</dbReference>
<dbReference type="Gene3D" id="3.40.50.300">
    <property type="entry name" value="P-loop containing nucleotide triphosphate hydrolases"/>
    <property type="match status" value="1"/>
</dbReference>
<sequence>MYARRIKYKNQRWNYVVRQGKYSCSSNCRDYSVGQRLSPAPRASSLIERYLSNSSVLLGIAPERRSTRLYWRSDNSWRNCLLRPYSSEGDGRNASEDKRALTKDVADCDKEKIPRESTTDSARHSDAHARLGEQDQMEWLKNEKLAIESKKKESPFLSRRERFRNEFLRRVVPWEKITVSWDNFPYYLHDHTKKLLVECAASHLKHKKFTTDYGGRLTSSSGRILLQSIPGTELYRERLVRALARDLQVPVMVLDGNILAPYDFNEDESESDEENAETSESEVEDENDASNEEDYTSGGEARTDGSDDEVDIHASAEALRKLIPYNIEEFEKSVSGESETSSTSSTSESGEPSDKANRPLKKGDRVKYIGPSVCIEANNRSLSSGQRGEVYEVNGEQVAVIFDIGGNTTDEVKDEKTAENAAKPSVCWLHVKDIEHDLDAQTHDCYVAMEVLCEVLKSQQPLIVYFPDSSLWLSRAVSKSNRKEFVRKVQEMFDQLSGPVVLICGQNKVETGSKEKEKFTMILPNLGRLAKLPLPLKRLTEGLRASKRSGEDEIYKLFTNVMSIYPPKEEDLLRIFNKQIEEDRRIVISRSNLTEIHKVLEEHDLSCMDLLHVNTDGVILTKEKAEKVVGWAKSHHLSSCLLPSVKGDRLQLPRDSLELSILRLKEQEAALKKPSQNLKNLAKDEYESNFVSAVVPPGEIGVKFDDVGALEDVKKALNELVILPMRRPELFSSGNLLRPCKGILLFGPPGTGKTLLAKALATEAGASFISITGSTLTSKWFGDAEKLTRALFSFASKLAPVIIFVDEVDSLLGARGGAFEHEATRRMRNEFMSAWDGLRSKDSQRILILGATNRPFDLDDAVIRRLPRRIYVDLPDAENRLKILKIILARENLESGFPFEQLANATEGYSGSDLKNLCIAAAYRPVQELLEKESKGDKHDGLPVLRPLKLEDFTHSKAKVGPSVAYDAASMNELRKWNDQYGEGGSRRKSPFGF</sequence>
<dbReference type="Proteomes" id="UP000504604">
    <property type="component" value="Linkage group LG3"/>
</dbReference>
<dbReference type="GO" id="GO:0005524">
    <property type="term" value="F:ATP binding"/>
    <property type="evidence" value="ECO:0007669"/>
    <property type="project" value="UniProtKB-KW"/>
</dbReference>
<dbReference type="FunFam" id="3.40.50.300:FF:000416">
    <property type="entry name" value="p-loop nucleoside triphosphate hydrolase superfamily protein"/>
    <property type="match status" value="1"/>
</dbReference>
<feature type="compositionally biased region" description="Low complexity" evidence="6">
    <location>
        <begin position="335"/>
        <end position="350"/>
    </location>
</feature>
<feature type="compositionally biased region" description="Acidic residues" evidence="6">
    <location>
        <begin position="264"/>
        <end position="295"/>
    </location>
</feature>
<dbReference type="Pfam" id="PF17862">
    <property type="entry name" value="AAA_lid_3"/>
    <property type="match status" value="1"/>
</dbReference>
<dbReference type="PROSITE" id="PS00674">
    <property type="entry name" value="AAA"/>
    <property type="match status" value="1"/>
</dbReference>
<dbReference type="Pfam" id="PF24933">
    <property type="entry name" value="DUF7751"/>
    <property type="match status" value="1"/>
</dbReference>
<accession>A0A6I9SWE8</accession>
<feature type="region of interest" description="Disordered" evidence="6">
    <location>
        <begin position="263"/>
        <end position="308"/>
    </location>
</feature>
<proteinExistence type="predicted"/>
<dbReference type="AlphaFoldDB" id="A0A6I9SWE8"/>
<evidence type="ECO:0000256" key="5">
    <source>
        <dbReference type="ARBA" id="ARBA00023128"/>
    </source>
</evidence>
<keyword evidence="3" id="KW-1000">Mitochondrion outer membrane</keyword>
<dbReference type="InterPro" id="IPR041569">
    <property type="entry name" value="AAA_lid_3"/>
</dbReference>
<dbReference type="InterPro" id="IPR003593">
    <property type="entry name" value="AAA+_ATPase"/>
</dbReference>
<keyword evidence="5" id="KW-0496">Mitochondrion</keyword>
<dbReference type="InterPro" id="IPR027417">
    <property type="entry name" value="P-loop_NTPase"/>
</dbReference>
<gene>
    <name evidence="9" type="primary">LOC105157217</name>
</gene>
<dbReference type="PANTHER" id="PTHR45644">
    <property type="entry name" value="AAA ATPASE, PUTATIVE (AFU_ORTHOLOGUE AFUA_2G12920)-RELATED-RELATED"/>
    <property type="match status" value="1"/>
</dbReference>
<keyword evidence="8" id="KW-1185">Reference proteome</keyword>
<dbReference type="RefSeq" id="XP_011071863.1">
    <property type="nucleotide sequence ID" value="XM_011073561.2"/>
</dbReference>
<organism evidence="8 9">
    <name type="scientific">Sesamum indicum</name>
    <name type="common">Oriental sesame</name>
    <name type="synonym">Sesamum orientale</name>
    <dbReference type="NCBI Taxonomy" id="4182"/>
    <lineage>
        <taxon>Eukaryota</taxon>
        <taxon>Viridiplantae</taxon>
        <taxon>Streptophyta</taxon>
        <taxon>Embryophyta</taxon>
        <taxon>Tracheophyta</taxon>
        <taxon>Spermatophyta</taxon>
        <taxon>Magnoliopsida</taxon>
        <taxon>eudicotyledons</taxon>
        <taxon>Gunneridae</taxon>
        <taxon>Pentapetalae</taxon>
        <taxon>asterids</taxon>
        <taxon>lamiids</taxon>
        <taxon>Lamiales</taxon>
        <taxon>Pedaliaceae</taxon>
        <taxon>Sesamum</taxon>
    </lineage>
</organism>
<keyword evidence="3" id="KW-0472">Membrane</keyword>
<evidence type="ECO:0000256" key="1">
    <source>
        <dbReference type="ARBA" id="ARBA00004572"/>
    </source>
</evidence>
<dbReference type="InterPro" id="IPR003959">
    <property type="entry name" value="ATPase_AAA_core"/>
</dbReference>
<dbReference type="SMART" id="SM00382">
    <property type="entry name" value="AAA"/>
    <property type="match status" value="1"/>
</dbReference>
<keyword evidence="2" id="KW-0547">Nucleotide-binding</keyword>
<dbReference type="OrthoDB" id="10254455at2759"/>
<evidence type="ECO:0000313" key="8">
    <source>
        <dbReference type="Proteomes" id="UP000504604"/>
    </source>
</evidence>
<reference evidence="9" key="1">
    <citation type="submission" date="2025-08" db="UniProtKB">
        <authorList>
            <consortium name="RefSeq"/>
        </authorList>
    </citation>
    <scope>IDENTIFICATION</scope>
</reference>
<feature type="domain" description="AAA+ ATPase" evidence="7">
    <location>
        <begin position="739"/>
        <end position="876"/>
    </location>
</feature>
<dbReference type="GO" id="GO:0005741">
    <property type="term" value="C:mitochondrial outer membrane"/>
    <property type="evidence" value="ECO:0007669"/>
    <property type="project" value="UniProtKB-SubCell"/>
</dbReference>
<dbReference type="Gene3D" id="1.10.8.60">
    <property type="match status" value="1"/>
</dbReference>
<evidence type="ECO:0000256" key="3">
    <source>
        <dbReference type="ARBA" id="ARBA00022787"/>
    </source>
</evidence>
<dbReference type="InterPro" id="IPR056653">
    <property type="entry name" value="DUF7751"/>
</dbReference>
<evidence type="ECO:0000256" key="6">
    <source>
        <dbReference type="SAM" id="MobiDB-lite"/>
    </source>
</evidence>
<dbReference type="InterPro" id="IPR051701">
    <property type="entry name" value="Mito_OM_Translocase_MSP1"/>
</dbReference>
<evidence type="ECO:0000256" key="2">
    <source>
        <dbReference type="ARBA" id="ARBA00022741"/>
    </source>
</evidence>
<evidence type="ECO:0000259" key="7">
    <source>
        <dbReference type="SMART" id="SM00382"/>
    </source>
</evidence>
<feature type="region of interest" description="Disordered" evidence="6">
    <location>
        <begin position="332"/>
        <end position="362"/>
    </location>
</feature>
<dbReference type="Pfam" id="PF00004">
    <property type="entry name" value="AAA"/>
    <property type="match status" value="1"/>
</dbReference>